<feature type="repeat" description="ANK" evidence="3">
    <location>
        <begin position="96"/>
        <end position="131"/>
    </location>
</feature>
<evidence type="ECO:0000256" key="1">
    <source>
        <dbReference type="ARBA" id="ARBA00022737"/>
    </source>
</evidence>
<dbReference type="SMART" id="SM00248">
    <property type="entry name" value="ANK"/>
    <property type="match status" value="5"/>
</dbReference>
<feature type="region of interest" description="Disordered" evidence="4">
    <location>
        <begin position="320"/>
        <end position="343"/>
    </location>
</feature>
<feature type="repeat" description="ANK" evidence="3">
    <location>
        <begin position="63"/>
        <end position="95"/>
    </location>
</feature>
<name>A0A8H5MWG2_9HYPO</name>
<gene>
    <name evidence="5" type="ORF">FMEXI_7117</name>
</gene>
<accession>A0A8H5MWG2</accession>
<keyword evidence="6" id="KW-1185">Reference proteome</keyword>
<organism evidence="5 6">
    <name type="scientific">Fusarium mexicanum</name>
    <dbReference type="NCBI Taxonomy" id="751941"/>
    <lineage>
        <taxon>Eukaryota</taxon>
        <taxon>Fungi</taxon>
        <taxon>Dikarya</taxon>
        <taxon>Ascomycota</taxon>
        <taxon>Pezizomycotina</taxon>
        <taxon>Sordariomycetes</taxon>
        <taxon>Hypocreomycetidae</taxon>
        <taxon>Hypocreales</taxon>
        <taxon>Nectriaceae</taxon>
        <taxon>Fusarium</taxon>
        <taxon>Fusarium fujikuroi species complex</taxon>
    </lineage>
</organism>
<evidence type="ECO:0000256" key="3">
    <source>
        <dbReference type="PROSITE-ProRule" id="PRU00023"/>
    </source>
</evidence>
<evidence type="ECO:0000256" key="4">
    <source>
        <dbReference type="SAM" id="MobiDB-lite"/>
    </source>
</evidence>
<dbReference type="AlphaFoldDB" id="A0A8H5MWG2"/>
<dbReference type="InterPro" id="IPR050776">
    <property type="entry name" value="Ank_Repeat/CDKN_Inhibitor"/>
</dbReference>
<dbReference type="Proteomes" id="UP000522262">
    <property type="component" value="Unassembled WGS sequence"/>
</dbReference>
<dbReference type="InterPro" id="IPR036770">
    <property type="entry name" value="Ankyrin_rpt-contain_sf"/>
</dbReference>
<dbReference type="PANTHER" id="PTHR24201">
    <property type="entry name" value="ANK_REP_REGION DOMAIN-CONTAINING PROTEIN"/>
    <property type="match status" value="1"/>
</dbReference>
<evidence type="ECO:0000313" key="6">
    <source>
        <dbReference type="Proteomes" id="UP000522262"/>
    </source>
</evidence>
<sequence length="343" mass="38891">MTTSRYSTQFRKYNHATDLPSVGKRKQQQLIKVEQNPKDLSFLNVTLTIFYRLARVDVLNHVWSHSHLHLAAFYGWVDIIQALLSLGSNPDAQDSKGLTALHAACVSLEEDSTKVVQVLIESGADPNLKADATGFAPIHHLIEASRNAAEPWDCIGKLETLLKGGADINAPDTLGRTPIHLASCIPWCNSVFDLLCKRGARLDLLDVMKRSILHYAAMYGDLDHITYLRKHGLTELDPDGKDANNQIPLDLMLWRANAKREKLGKNMKRPTEEEVKAFRSLIKETRIHRWQDWHGTSYQDGRRCWRQVKTTNHLTPGKNRINLPIRPKPTLTSPPSIEQERCM</sequence>
<evidence type="ECO:0000313" key="5">
    <source>
        <dbReference type="EMBL" id="KAF5543337.1"/>
    </source>
</evidence>
<comment type="caution">
    <text evidence="5">The sequence shown here is derived from an EMBL/GenBank/DDBJ whole genome shotgun (WGS) entry which is preliminary data.</text>
</comment>
<dbReference type="Pfam" id="PF12796">
    <property type="entry name" value="Ank_2"/>
    <property type="match status" value="2"/>
</dbReference>
<evidence type="ECO:0000256" key="2">
    <source>
        <dbReference type="ARBA" id="ARBA00023043"/>
    </source>
</evidence>
<dbReference type="EMBL" id="JAAOAM010000153">
    <property type="protein sequence ID" value="KAF5543337.1"/>
    <property type="molecule type" value="Genomic_DNA"/>
</dbReference>
<dbReference type="Gene3D" id="1.25.40.20">
    <property type="entry name" value="Ankyrin repeat-containing domain"/>
    <property type="match status" value="1"/>
</dbReference>
<proteinExistence type="predicted"/>
<keyword evidence="1" id="KW-0677">Repeat</keyword>
<dbReference type="SUPFAM" id="SSF48403">
    <property type="entry name" value="Ankyrin repeat"/>
    <property type="match status" value="1"/>
</dbReference>
<reference evidence="5 6" key="1">
    <citation type="submission" date="2020-05" db="EMBL/GenBank/DDBJ databases">
        <title>Identification and distribution of gene clusters putatively required for synthesis of sphingolipid metabolism inhibitors in phylogenetically diverse species of the filamentous fungus Fusarium.</title>
        <authorList>
            <person name="Kim H.-S."/>
            <person name="Busman M."/>
            <person name="Brown D.W."/>
            <person name="Divon H."/>
            <person name="Uhlig S."/>
            <person name="Proctor R.H."/>
        </authorList>
    </citation>
    <scope>NUCLEOTIDE SEQUENCE [LARGE SCALE GENOMIC DNA]</scope>
    <source>
        <strain evidence="5 6">NRRL 53147</strain>
    </source>
</reference>
<dbReference type="PROSITE" id="PS50297">
    <property type="entry name" value="ANK_REP_REGION"/>
    <property type="match status" value="2"/>
</dbReference>
<protein>
    <recommendedName>
        <fullName evidence="7">Ankyrin</fullName>
    </recommendedName>
</protein>
<keyword evidence="2 3" id="KW-0040">ANK repeat</keyword>
<dbReference type="InterPro" id="IPR002110">
    <property type="entry name" value="Ankyrin_rpt"/>
</dbReference>
<dbReference type="PROSITE" id="PS50088">
    <property type="entry name" value="ANK_REPEAT"/>
    <property type="match status" value="3"/>
</dbReference>
<feature type="repeat" description="ANK" evidence="3">
    <location>
        <begin position="174"/>
        <end position="207"/>
    </location>
</feature>
<evidence type="ECO:0008006" key="7">
    <source>
        <dbReference type="Google" id="ProtNLM"/>
    </source>
</evidence>